<feature type="transmembrane region" description="Helical" evidence="5">
    <location>
        <begin position="221"/>
        <end position="239"/>
    </location>
</feature>
<keyword evidence="7" id="KW-1185">Reference proteome</keyword>
<evidence type="ECO:0000256" key="1">
    <source>
        <dbReference type="ARBA" id="ARBA00004141"/>
    </source>
</evidence>
<evidence type="ECO:0000256" key="2">
    <source>
        <dbReference type="ARBA" id="ARBA00022692"/>
    </source>
</evidence>
<dbReference type="Pfam" id="PF00083">
    <property type="entry name" value="Sugar_tr"/>
    <property type="match status" value="2"/>
</dbReference>
<evidence type="ECO:0000256" key="5">
    <source>
        <dbReference type="SAM" id="Phobius"/>
    </source>
</evidence>
<dbReference type="GO" id="GO:0005351">
    <property type="term" value="F:carbohydrate:proton symporter activity"/>
    <property type="evidence" value="ECO:0007669"/>
    <property type="project" value="TreeGrafter"/>
</dbReference>
<dbReference type="SUPFAM" id="SSF103473">
    <property type="entry name" value="MFS general substrate transporter"/>
    <property type="match status" value="1"/>
</dbReference>
<evidence type="ECO:0008006" key="8">
    <source>
        <dbReference type="Google" id="ProtNLM"/>
    </source>
</evidence>
<feature type="transmembrane region" description="Helical" evidence="5">
    <location>
        <begin position="159"/>
        <end position="178"/>
    </location>
</feature>
<feature type="transmembrane region" description="Helical" evidence="5">
    <location>
        <begin position="97"/>
        <end position="114"/>
    </location>
</feature>
<dbReference type="AlphaFoldDB" id="A0A0D2DPQ5"/>
<reference evidence="6 7" key="1">
    <citation type="submission" date="2015-01" db="EMBL/GenBank/DDBJ databases">
        <title>The Genome Sequence of Exophiala oligosperma CBS72588.</title>
        <authorList>
            <consortium name="The Broad Institute Genomics Platform"/>
            <person name="Cuomo C."/>
            <person name="de Hoog S."/>
            <person name="Gorbushina A."/>
            <person name="Stielow B."/>
            <person name="Teixiera M."/>
            <person name="Abouelleil A."/>
            <person name="Chapman S.B."/>
            <person name="Priest M."/>
            <person name="Young S.K."/>
            <person name="Wortman J."/>
            <person name="Nusbaum C."/>
            <person name="Birren B."/>
        </authorList>
    </citation>
    <scope>NUCLEOTIDE SEQUENCE [LARGE SCALE GENOMIC DNA]</scope>
    <source>
        <strain evidence="6 7">CBS 72588</strain>
    </source>
</reference>
<feature type="transmembrane region" description="Helical" evidence="5">
    <location>
        <begin position="251"/>
        <end position="273"/>
    </location>
</feature>
<dbReference type="HOGENOM" id="CLU_001265_30_3_1"/>
<proteinExistence type="predicted"/>
<evidence type="ECO:0000256" key="4">
    <source>
        <dbReference type="ARBA" id="ARBA00023136"/>
    </source>
</evidence>
<feature type="transmembrane region" description="Helical" evidence="5">
    <location>
        <begin position="12"/>
        <end position="30"/>
    </location>
</feature>
<dbReference type="InterPro" id="IPR036259">
    <property type="entry name" value="MFS_trans_sf"/>
</dbReference>
<feature type="transmembrane region" description="Helical" evidence="5">
    <location>
        <begin position="126"/>
        <end position="147"/>
    </location>
</feature>
<dbReference type="OrthoDB" id="6612291at2759"/>
<dbReference type="GeneID" id="27355327"/>
<organism evidence="6 7">
    <name type="scientific">Exophiala oligosperma</name>
    <dbReference type="NCBI Taxonomy" id="215243"/>
    <lineage>
        <taxon>Eukaryota</taxon>
        <taxon>Fungi</taxon>
        <taxon>Dikarya</taxon>
        <taxon>Ascomycota</taxon>
        <taxon>Pezizomycotina</taxon>
        <taxon>Eurotiomycetes</taxon>
        <taxon>Chaetothyriomycetidae</taxon>
        <taxon>Chaetothyriales</taxon>
        <taxon>Herpotrichiellaceae</taxon>
        <taxon>Exophiala</taxon>
    </lineage>
</organism>
<dbReference type="PANTHER" id="PTHR48022">
    <property type="entry name" value="PLASTIDIC GLUCOSE TRANSPORTER 4"/>
    <property type="match status" value="1"/>
</dbReference>
<dbReference type="Proteomes" id="UP000053342">
    <property type="component" value="Unassembled WGS sequence"/>
</dbReference>
<dbReference type="GO" id="GO:0016020">
    <property type="term" value="C:membrane"/>
    <property type="evidence" value="ECO:0007669"/>
    <property type="project" value="UniProtKB-SubCell"/>
</dbReference>
<name>A0A0D2DPQ5_9EURO</name>
<dbReference type="EMBL" id="KN847334">
    <property type="protein sequence ID" value="KIW44808.1"/>
    <property type="molecule type" value="Genomic_DNA"/>
</dbReference>
<comment type="subcellular location">
    <subcellularLocation>
        <location evidence="1">Membrane</location>
        <topology evidence="1">Multi-pass membrane protein</topology>
    </subcellularLocation>
</comment>
<dbReference type="InterPro" id="IPR005828">
    <property type="entry name" value="MFS_sugar_transport-like"/>
</dbReference>
<dbReference type="RefSeq" id="XP_016265024.1">
    <property type="nucleotide sequence ID" value="XM_016404019.1"/>
</dbReference>
<keyword evidence="3 5" id="KW-1133">Transmembrane helix</keyword>
<dbReference type="Gene3D" id="1.20.1250.20">
    <property type="entry name" value="MFS general substrate transporter like domains"/>
    <property type="match status" value="1"/>
</dbReference>
<evidence type="ECO:0000256" key="3">
    <source>
        <dbReference type="ARBA" id="ARBA00022989"/>
    </source>
</evidence>
<dbReference type="InterPro" id="IPR050360">
    <property type="entry name" value="MFS_Sugar_Transporters"/>
</dbReference>
<gene>
    <name evidence="6" type="ORF">PV06_03253</name>
</gene>
<feature type="transmembrane region" description="Helical" evidence="5">
    <location>
        <begin position="72"/>
        <end position="90"/>
    </location>
</feature>
<sequence length="332" mass="36000">MARFYGLRGHKLNRLMLFTVVGPAFLLLGYNNACAGGLLNLPDWVETFPQINTVSTTGRRAAHNSTIQGTAVASYTLGCFMGAFSCIFVGNKIGQSLAFLQLCGVNAISFYIGPTIELDLALSGRIASILGASVFTWQTLCSLIAVYTIDRLGRRKLMLFSAIGMGCCMAIAAGTASYPDNCAAIIVAGICLFMFSFFFPIGFLGLPFLYSAEVAPVRARVLITAISTSTTWILNFMIAEVTPVGFSHIHARYFVIYACMNFGLILPTVYFFFPETGGRSLEEIDELFAASTVFNVVKNSKVSGGGVDVPLEQQPERIGKVPEEMVETRNNL</sequence>
<accession>A0A0D2DPQ5</accession>
<evidence type="ECO:0000313" key="6">
    <source>
        <dbReference type="EMBL" id="KIW44808.1"/>
    </source>
</evidence>
<feature type="transmembrane region" description="Helical" evidence="5">
    <location>
        <begin position="184"/>
        <end position="209"/>
    </location>
</feature>
<evidence type="ECO:0000313" key="7">
    <source>
        <dbReference type="Proteomes" id="UP000053342"/>
    </source>
</evidence>
<protein>
    <recommendedName>
        <fullName evidence="8">Major facilitator superfamily (MFS) profile domain-containing protein</fullName>
    </recommendedName>
</protein>
<keyword evidence="4 5" id="KW-0472">Membrane</keyword>
<dbReference type="PANTHER" id="PTHR48022:SF45">
    <property type="entry name" value="MAJOR FACILITATOR SUPERFAMILY (MFS) PROFILE DOMAIN-CONTAINING PROTEIN-RELATED"/>
    <property type="match status" value="1"/>
</dbReference>
<dbReference type="VEuPathDB" id="FungiDB:PV06_03253"/>
<keyword evidence="2 5" id="KW-0812">Transmembrane</keyword>